<comment type="caution">
    <text evidence="1">The sequence shown here is derived from an EMBL/GenBank/DDBJ whole genome shotgun (WGS) entry which is preliminary data.</text>
</comment>
<reference evidence="1 2" key="1">
    <citation type="submission" date="2017-08" db="EMBL/GenBank/DDBJ databases">
        <title>WGS of Clinical strains of the CDC Group NO-1 linked to zoonotic infections in humans.</title>
        <authorList>
            <person name="Bernier A.-M."/>
            <person name="Bernard K."/>
        </authorList>
    </citation>
    <scope>NUCLEOTIDE SEQUENCE [LARGE SCALE GENOMIC DNA]</scope>
    <source>
        <strain evidence="1 2">NML91-0035</strain>
    </source>
</reference>
<proteinExistence type="predicted"/>
<dbReference type="EMBL" id="NTBI01000004">
    <property type="protein sequence ID" value="PAX17080.1"/>
    <property type="molecule type" value="Genomic_DNA"/>
</dbReference>
<dbReference type="RefSeq" id="WP_095995782.1">
    <property type="nucleotide sequence ID" value="NZ_NTBH01000006.1"/>
</dbReference>
<gene>
    <name evidence="1" type="ORF">CLI92_05910</name>
</gene>
<name>A0A2A2T600_9BURK</name>
<dbReference type="AlphaFoldDB" id="A0A2A2T600"/>
<dbReference type="Proteomes" id="UP000217780">
    <property type="component" value="Unassembled WGS sequence"/>
</dbReference>
<protein>
    <submittedName>
        <fullName evidence="1">Uncharacterized protein</fullName>
    </submittedName>
</protein>
<evidence type="ECO:0000313" key="2">
    <source>
        <dbReference type="Proteomes" id="UP000217780"/>
    </source>
</evidence>
<sequence>MDMTEQELSIRMQRLLEQLITLLVREGEPVGICIGALIEAVGRLAVADGRTEPAAALLRECADALQEQGRASGNLQ</sequence>
<dbReference type="GeneID" id="93874536"/>
<evidence type="ECO:0000313" key="1">
    <source>
        <dbReference type="EMBL" id="PAX17080.1"/>
    </source>
</evidence>
<organism evidence="1 2">
    <name type="scientific">Vandammella animalimorsus</name>
    <dbReference type="NCBI Taxonomy" id="2029117"/>
    <lineage>
        <taxon>Bacteria</taxon>
        <taxon>Pseudomonadati</taxon>
        <taxon>Pseudomonadota</taxon>
        <taxon>Betaproteobacteria</taxon>
        <taxon>Burkholderiales</taxon>
        <taxon>Comamonadaceae</taxon>
        <taxon>Vandammella</taxon>
    </lineage>
</organism>
<accession>A0A2A2T600</accession>